<dbReference type="Gene3D" id="1.10.1040.30">
    <property type="entry name" value="ISWI, HAND domain"/>
    <property type="match status" value="1"/>
</dbReference>
<dbReference type="SUPFAM" id="SSF101224">
    <property type="entry name" value="HAND domain of the nucleosome remodeling ATPase ISWI"/>
    <property type="match status" value="1"/>
</dbReference>
<organism evidence="13 14">
    <name type="scientific">Parastrongyloides trichosuri</name>
    <name type="common">Possum-specific nematode worm</name>
    <dbReference type="NCBI Taxonomy" id="131310"/>
    <lineage>
        <taxon>Eukaryota</taxon>
        <taxon>Metazoa</taxon>
        <taxon>Ecdysozoa</taxon>
        <taxon>Nematoda</taxon>
        <taxon>Chromadorea</taxon>
        <taxon>Rhabditida</taxon>
        <taxon>Tylenchina</taxon>
        <taxon>Panagrolaimomorpha</taxon>
        <taxon>Strongyloidoidea</taxon>
        <taxon>Strongyloididae</taxon>
        <taxon>Parastrongyloides</taxon>
    </lineage>
</organism>
<feature type="region of interest" description="Disordered" evidence="10">
    <location>
        <begin position="87"/>
        <end position="121"/>
    </location>
</feature>
<dbReference type="Gene3D" id="3.40.50.10810">
    <property type="entry name" value="Tandem AAA-ATPase domain"/>
    <property type="match status" value="1"/>
</dbReference>
<dbReference type="GO" id="GO:0034728">
    <property type="term" value="P:nucleosome organization"/>
    <property type="evidence" value="ECO:0007669"/>
    <property type="project" value="TreeGrafter"/>
</dbReference>
<feature type="compositionally biased region" description="Basic residues" evidence="10">
    <location>
        <begin position="93"/>
        <end position="102"/>
    </location>
</feature>
<name>A0A0N4ZT85_PARTI</name>
<protein>
    <submittedName>
        <fullName evidence="14">ISWI chromatin-remodeling complex ATPase ISW1</fullName>
    </submittedName>
</protein>
<dbReference type="InterPro" id="IPR001650">
    <property type="entry name" value="Helicase_C-like"/>
</dbReference>
<dbReference type="InterPro" id="IPR014001">
    <property type="entry name" value="Helicase_ATP-bd"/>
</dbReference>
<dbReference type="FunFam" id="3.40.50.10810:FF:000005">
    <property type="entry name" value="Photoperiod-independent early flowering 1"/>
    <property type="match status" value="1"/>
</dbReference>
<evidence type="ECO:0000313" key="13">
    <source>
        <dbReference type="Proteomes" id="UP000038045"/>
    </source>
</evidence>
<keyword evidence="13" id="KW-1185">Reference proteome</keyword>
<feature type="domain" description="Helicase ATP-binding" evidence="11">
    <location>
        <begin position="145"/>
        <end position="317"/>
    </location>
</feature>
<keyword evidence="6" id="KW-0156">Chromatin regulator</keyword>
<keyword evidence="9" id="KW-0175">Coiled coil</keyword>
<dbReference type="Gene3D" id="3.40.50.300">
    <property type="entry name" value="P-loop containing nucleotide triphosphate hydrolases"/>
    <property type="match status" value="1"/>
</dbReference>
<keyword evidence="7" id="KW-0238">DNA-binding</keyword>
<dbReference type="WBParaSite" id="PTRK_0001171400.1">
    <property type="protein sequence ID" value="PTRK_0001171400.1"/>
    <property type="gene ID" value="PTRK_0001171400"/>
</dbReference>
<dbReference type="InterPro" id="IPR015194">
    <property type="entry name" value="ISWI_HAND-dom"/>
</dbReference>
<evidence type="ECO:0000256" key="8">
    <source>
        <dbReference type="ARBA" id="ARBA00023242"/>
    </source>
</evidence>
<reference evidence="14" key="1">
    <citation type="submission" date="2017-02" db="UniProtKB">
        <authorList>
            <consortium name="WormBaseParasite"/>
        </authorList>
    </citation>
    <scope>IDENTIFICATION</scope>
</reference>
<feature type="coiled-coil region" evidence="9">
    <location>
        <begin position="711"/>
        <end position="738"/>
    </location>
</feature>
<dbReference type="PANTHER" id="PTHR45623">
    <property type="entry name" value="CHROMODOMAIN-HELICASE-DNA-BINDING PROTEIN 3-RELATED-RELATED"/>
    <property type="match status" value="1"/>
</dbReference>
<feature type="domain" description="Helicase C-terminal" evidence="12">
    <location>
        <begin position="447"/>
        <end position="598"/>
    </location>
</feature>
<dbReference type="InterPro" id="IPR036306">
    <property type="entry name" value="ISWI_HAND-dom_sf"/>
</dbReference>
<evidence type="ECO:0000256" key="6">
    <source>
        <dbReference type="ARBA" id="ARBA00022853"/>
    </source>
</evidence>
<dbReference type="GO" id="GO:0003677">
    <property type="term" value="F:DNA binding"/>
    <property type="evidence" value="ECO:0007669"/>
    <property type="project" value="UniProtKB-KW"/>
</dbReference>
<evidence type="ECO:0000256" key="7">
    <source>
        <dbReference type="ARBA" id="ARBA00023125"/>
    </source>
</evidence>
<proteinExistence type="predicted"/>
<dbReference type="InterPro" id="IPR000330">
    <property type="entry name" value="SNF2_N"/>
</dbReference>
<keyword evidence="8" id="KW-0539">Nucleus</keyword>
<keyword evidence="2" id="KW-0547">Nucleotide-binding</keyword>
<evidence type="ECO:0000259" key="11">
    <source>
        <dbReference type="PROSITE" id="PS51192"/>
    </source>
</evidence>
<evidence type="ECO:0000259" key="12">
    <source>
        <dbReference type="PROSITE" id="PS51194"/>
    </source>
</evidence>
<dbReference type="GO" id="GO:0042393">
    <property type="term" value="F:histone binding"/>
    <property type="evidence" value="ECO:0007669"/>
    <property type="project" value="TreeGrafter"/>
</dbReference>
<dbReference type="Proteomes" id="UP000038045">
    <property type="component" value="Unplaced"/>
</dbReference>
<evidence type="ECO:0000256" key="4">
    <source>
        <dbReference type="ARBA" id="ARBA00022806"/>
    </source>
</evidence>
<evidence type="ECO:0000256" key="5">
    <source>
        <dbReference type="ARBA" id="ARBA00022840"/>
    </source>
</evidence>
<dbReference type="GO" id="GO:0031491">
    <property type="term" value="F:nucleosome binding"/>
    <property type="evidence" value="ECO:0007669"/>
    <property type="project" value="InterPro"/>
</dbReference>
<dbReference type="CDD" id="cd18793">
    <property type="entry name" value="SF2_C_SNF"/>
    <property type="match status" value="1"/>
</dbReference>
<sequence length="1127" mass="131033">MVGRTRRGFIKQVSDFKSIDKSKKRKISEISDKNDEMEECTETCEVQINNINNKLRRLNMTSEEKFDKLLSHIEEISQRLAFGPVIQSPRKIQSQRKTKNKRHNDDNTDDEIPDDSEKSFTFTQSPPFIKGVMRDYQIRGLNWFISLRDANINGILADEMGLGKTLQTISILAYVKFFEEKIKNVDNKLPSLIIAPLSTLHSWANEFNKWTNKSMKTVVIHGDSERRKEILTNELIYGEFDVAITTYEMFNIFTSKLRKFNWEYVVIDEAHRIKNEASLLARGVRTIKSKHKVLLTGTPLQNNLHELWALLNFLQPDIFENADEFDDWFDSDKCLANETLVVKRIQKVIQPFMLRRIKKDVEKNLLPKKETTLFVGLTKIQKDLYKSILKKDVEFVVNGKITRKRLLGLMVQLRKVTSHPYLFPGIEPGPPYEDGDHIVKCCGKLNVLDKLLIKLKCQGSRVLVFTQFVGTLDILEDYMTWKNLSYHRLDGGTAHSERQEAIEEFQSPKSKTFAFLISTRAGGLGITLTAADVVIFYDIDWNPQMDLQAADRAHRIGQKKEVKVFRIISEGTVDERIYETAEKKLRLDNLVIQKGRMNEMKKEMNKDDIMEIICKGIGENVSDTKDDENVEYDIEKILENSSKKFEEVKARLNAFSSAEPQDNLVFDTVGYKDNKFSLYNFEGNDYKALLQLNMEKMDEETSVGLRQRRQRFVIEQQVKDEEKDIEKLNQKKMASLIRHPPFPKDFVQCKDYFLCDNLYKELSDRYLAYYRKSVDFSYIPKGTINISDDIKEKQAIIDNAEPLTESEMQQMNDLKKKAFFSNWSTKDFTKIKGFMSSLGTDYEKIHESMPEYDIDEIKRYGDRLLEYAKENNMSVFLSNVEKANISVAKKKHFIKIINALYKNANGDPQGLDISNKHYTKRLRSSNFSLEVDKYIFYHFISKILEKNISFENLTRDKITPLISWRTLFDIKRSVKTTVCSHLTTEIVVSRFLDIFRFLLNGVNLDASLKLPRNDSKSNHSLEKQKNQLNRFLFKPLKDRCYILQKDIINETSSSSKNINVEKVSIKGNPSMLKSKALKRNYPFLSNDGGDLKKSDLLTISTKKSQEKRKKHRDIILDSENKTPPKIL</sequence>
<dbReference type="SMART" id="SM00487">
    <property type="entry name" value="DEXDc"/>
    <property type="match status" value="1"/>
</dbReference>
<evidence type="ECO:0000256" key="2">
    <source>
        <dbReference type="ARBA" id="ARBA00022741"/>
    </source>
</evidence>
<dbReference type="Pfam" id="PF00271">
    <property type="entry name" value="Helicase_C"/>
    <property type="match status" value="1"/>
</dbReference>
<dbReference type="GO" id="GO:0140658">
    <property type="term" value="F:ATP-dependent chromatin remodeler activity"/>
    <property type="evidence" value="ECO:0007669"/>
    <property type="project" value="TreeGrafter"/>
</dbReference>
<dbReference type="InterPro" id="IPR049730">
    <property type="entry name" value="SNF2/RAD54-like_C"/>
</dbReference>
<evidence type="ECO:0000256" key="9">
    <source>
        <dbReference type="SAM" id="Coils"/>
    </source>
</evidence>
<dbReference type="GO" id="GO:0005524">
    <property type="term" value="F:ATP binding"/>
    <property type="evidence" value="ECO:0007669"/>
    <property type="project" value="UniProtKB-KW"/>
</dbReference>
<evidence type="ECO:0000256" key="3">
    <source>
        <dbReference type="ARBA" id="ARBA00022801"/>
    </source>
</evidence>
<dbReference type="PROSITE" id="PS51192">
    <property type="entry name" value="HELICASE_ATP_BIND_1"/>
    <property type="match status" value="1"/>
</dbReference>
<dbReference type="InterPro" id="IPR027417">
    <property type="entry name" value="P-loop_NTPase"/>
</dbReference>
<comment type="subcellular location">
    <subcellularLocation>
        <location evidence="1">Nucleus</location>
    </subcellularLocation>
</comment>
<dbReference type="PANTHER" id="PTHR45623:SF49">
    <property type="entry name" value="SWI_SNF-RELATED MATRIX-ASSOCIATED ACTIN-DEPENDENT REGULATOR OF CHROMATIN SUBFAMILY A MEMBER 5"/>
    <property type="match status" value="1"/>
</dbReference>
<keyword evidence="3" id="KW-0378">Hydrolase</keyword>
<dbReference type="GO" id="GO:0000785">
    <property type="term" value="C:chromatin"/>
    <property type="evidence" value="ECO:0007669"/>
    <property type="project" value="TreeGrafter"/>
</dbReference>
<evidence type="ECO:0000256" key="10">
    <source>
        <dbReference type="SAM" id="MobiDB-lite"/>
    </source>
</evidence>
<feature type="region of interest" description="Disordered" evidence="10">
    <location>
        <begin position="1102"/>
        <end position="1127"/>
    </location>
</feature>
<dbReference type="AlphaFoldDB" id="A0A0N4ZT85"/>
<dbReference type="GO" id="GO:0005634">
    <property type="term" value="C:nucleus"/>
    <property type="evidence" value="ECO:0007669"/>
    <property type="project" value="UniProtKB-SubCell"/>
</dbReference>
<dbReference type="SMART" id="SM00490">
    <property type="entry name" value="HELICc"/>
    <property type="match status" value="1"/>
</dbReference>
<evidence type="ECO:0000313" key="14">
    <source>
        <dbReference type="WBParaSite" id="PTRK_0001171400.1"/>
    </source>
</evidence>
<accession>A0A0N4ZT85</accession>
<dbReference type="GO" id="GO:0016887">
    <property type="term" value="F:ATP hydrolysis activity"/>
    <property type="evidence" value="ECO:0007669"/>
    <property type="project" value="TreeGrafter"/>
</dbReference>
<dbReference type="InterPro" id="IPR038718">
    <property type="entry name" value="SNF2-like_sf"/>
</dbReference>
<dbReference type="GO" id="GO:0004386">
    <property type="term" value="F:helicase activity"/>
    <property type="evidence" value="ECO:0007669"/>
    <property type="project" value="UniProtKB-KW"/>
</dbReference>
<keyword evidence="5" id="KW-0067">ATP-binding</keyword>
<keyword evidence="4" id="KW-0347">Helicase</keyword>
<dbReference type="SUPFAM" id="SSF52540">
    <property type="entry name" value="P-loop containing nucleoside triphosphate hydrolases"/>
    <property type="match status" value="2"/>
</dbReference>
<feature type="compositionally biased region" description="Basic and acidic residues" evidence="10">
    <location>
        <begin position="1113"/>
        <end position="1127"/>
    </location>
</feature>
<dbReference type="STRING" id="131310.A0A0N4ZT85"/>
<dbReference type="PROSITE" id="PS51194">
    <property type="entry name" value="HELICASE_CTER"/>
    <property type="match status" value="1"/>
</dbReference>
<dbReference type="Pfam" id="PF09110">
    <property type="entry name" value="HAND"/>
    <property type="match status" value="1"/>
</dbReference>
<dbReference type="Pfam" id="PF00176">
    <property type="entry name" value="SNF2-rel_dom"/>
    <property type="match status" value="1"/>
</dbReference>
<evidence type="ECO:0000256" key="1">
    <source>
        <dbReference type="ARBA" id="ARBA00004123"/>
    </source>
</evidence>